<proteinExistence type="predicted"/>
<dbReference type="PATRIC" id="fig|298794.3.peg.301"/>
<keyword evidence="1" id="KW-0472">Membrane</keyword>
<comment type="caution">
    <text evidence="2">The sequence shown here is derived from an EMBL/GenBank/DDBJ whole genome shotgun (WGS) entry which is preliminary data.</text>
</comment>
<feature type="transmembrane region" description="Helical" evidence="1">
    <location>
        <begin position="69"/>
        <end position="91"/>
    </location>
</feature>
<protein>
    <submittedName>
        <fullName evidence="2">Uncharacterized protein</fullName>
    </submittedName>
</protein>
<name>A0A0J6SRH7_9HYPH</name>
<dbReference type="EMBL" id="LABY01000108">
    <property type="protein sequence ID" value="KMO35973.1"/>
    <property type="molecule type" value="Genomic_DNA"/>
</dbReference>
<accession>A0A0J6SRH7</accession>
<sequence length="95" mass="9261">MLLLVSVAWPGLLAALLIGAGTGRWAGLPAGRGPRVAAALLALLVLAAGAAALAGLAPGPLAVPGRDGFRLETASLMLAAYLAGCVLGALVPRRA</sequence>
<evidence type="ECO:0000313" key="2">
    <source>
        <dbReference type="EMBL" id="KMO35973.1"/>
    </source>
</evidence>
<evidence type="ECO:0000313" key="3">
    <source>
        <dbReference type="Proteomes" id="UP000035955"/>
    </source>
</evidence>
<keyword evidence="1" id="KW-0812">Transmembrane</keyword>
<dbReference type="Proteomes" id="UP000035955">
    <property type="component" value="Unassembled WGS sequence"/>
</dbReference>
<reference evidence="2 3" key="1">
    <citation type="submission" date="2015-03" db="EMBL/GenBank/DDBJ databases">
        <title>Genome sequencing of Methylobacterium variabile DSM 16961.</title>
        <authorList>
            <person name="Chaudhry V."/>
            <person name="Patil P.B."/>
        </authorList>
    </citation>
    <scope>NUCLEOTIDE SEQUENCE [LARGE SCALE GENOMIC DNA]</scope>
    <source>
        <strain evidence="2 3">DSM 16961</strain>
    </source>
</reference>
<keyword evidence="1" id="KW-1133">Transmembrane helix</keyword>
<dbReference type="AlphaFoldDB" id="A0A0J6SRH7"/>
<evidence type="ECO:0000256" key="1">
    <source>
        <dbReference type="SAM" id="Phobius"/>
    </source>
</evidence>
<dbReference type="RefSeq" id="WP_048445273.1">
    <property type="nucleotide sequence ID" value="NZ_LABY01000108.1"/>
</dbReference>
<gene>
    <name evidence="2" type="ORF">VQ02_16425</name>
</gene>
<organism evidence="2 3">
    <name type="scientific">Methylobacterium variabile</name>
    <dbReference type="NCBI Taxonomy" id="298794"/>
    <lineage>
        <taxon>Bacteria</taxon>
        <taxon>Pseudomonadati</taxon>
        <taxon>Pseudomonadota</taxon>
        <taxon>Alphaproteobacteria</taxon>
        <taxon>Hyphomicrobiales</taxon>
        <taxon>Methylobacteriaceae</taxon>
        <taxon>Methylobacterium</taxon>
    </lineage>
</organism>
<keyword evidence="3" id="KW-1185">Reference proteome</keyword>
<feature type="transmembrane region" description="Helical" evidence="1">
    <location>
        <begin position="36"/>
        <end position="57"/>
    </location>
</feature>